<dbReference type="EMBL" id="JAATJL010000001">
    <property type="protein sequence ID" value="NJC23648.1"/>
    <property type="molecule type" value="Genomic_DNA"/>
</dbReference>
<name>A0A846RK06_9MICC</name>
<dbReference type="AlphaFoldDB" id="A0A846RK06"/>
<dbReference type="InterPro" id="IPR008257">
    <property type="entry name" value="Pept_M19"/>
</dbReference>
<evidence type="ECO:0000313" key="2">
    <source>
        <dbReference type="Proteomes" id="UP000547458"/>
    </source>
</evidence>
<protein>
    <submittedName>
        <fullName evidence="1">Microsomal dipeptidase-like Zn-dependent dipeptidase</fullName>
    </submittedName>
</protein>
<dbReference type="Proteomes" id="UP000547458">
    <property type="component" value="Unassembled WGS sequence"/>
</dbReference>
<dbReference type="InterPro" id="IPR032466">
    <property type="entry name" value="Metal_Hydrolase"/>
</dbReference>
<organism evidence="1 2">
    <name type="scientific">Arthrobacter pigmenti</name>
    <dbReference type="NCBI Taxonomy" id="271432"/>
    <lineage>
        <taxon>Bacteria</taxon>
        <taxon>Bacillati</taxon>
        <taxon>Actinomycetota</taxon>
        <taxon>Actinomycetes</taxon>
        <taxon>Micrococcales</taxon>
        <taxon>Micrococcaceae</taxon>
        <taxon>Arthrobacter</taxon>
    </lineage>
</organism>
<accession>A0A846RK06</accession>
<dbReference type="Gene3D" id="3.20.20.140">
    <property type="entry name" value="Metal-dependent hydrolases"/>
    <property type="match status" value="1"/>
</dbReference>
<dbReference type="Pfam" id="PF01244">
    <property type="entry name" value="Peptidase_M19"/>
    <property type="match status" value="1"/>
</dbReference>
<dbReference type="RefSeq" id="WP_209066865.1">
    <property type="nucleotide sequence ID" value="NZ_JAATJL010000001.1"/>
</dbReference>
<dbReference type="PANTHER" id="PTHR10443">
    <property type="entry name" value="MICROSOMAL DIPEPTIDASE"/>
    <property type="match status" value="1"/>
</dbReference>
<dbReference type="PROSITE" id="PS51365">
    <property type="entry name" value="RENAL_DIPEPTIDASE_2"/>
    <property type="match status" value="1"/>
</dbReference>
<gene>
    <name evidence="1" type="ORF">BJ994_002724</name>
</gene>
<reference evidence="1 2" key="1">
    <citation type="submission" date="2020-03" db="EMBL/GenBank/DDBJ databases">
        <title>Sequencing the genomes of 1000 actinobacteria strains.</title>
        <authorList>
            <person name="Klenk H.-P."/>
        </authorList>
    </citation>
    <scope>NUCLEOTIDE SEQUENCE [LARGE SCALE GENOMIC DNA]</scope>
    <source>
        <strain evidence="1 2">DSM 16403</strain>
    </source>
</reference>
<proteinExistence type="predicted"/>
<comment type="caution">
    <text evidence="1">The sequence shown here is derived from an EMBL/GenBank/DDBJ whole genome shotgun (WGS) entry which is preliminary data.</text>
</comment>
<keyword evidence="2" id="KW-1185">Reference proteome</keyword>
<dbReference type="PANTHER" id="PTHR10443:SF12">
    <property type="entry name" value="DIPEPTIDASE"/>
    <property type="match status" value="1"/>
</dbReference>
<dbReference type="SUPFAM" id="SSF51556">
    <property type="entry name" value="Metallo-dependent hydrolases"/>
    <property type="match status" value="1"/>
</dbReference>
<sequence length="324" mass="36230">MLLIDALQFSKPSRERFEEWRAGNLSAVHVTTAIWENSTETMREIGRWHRLFEEHSDIISPARTVADIEDAAASGRTAVILGFQNSTPFESDLDLVGAFREAGVRIAQLTYNTQNSAGAGCWEDDNAGLSRTYGKNLIKEMNDVGMMVDVSHCNERTILETFEASEKPVAITHANPIDVVGMDVELPFRNKSTQVLKEMAVQGGVIGLSMYPRIAPKGEDCTIDDFIDMIKWTVDLVGIEHVAFGSDFYMGHADEEILWWRQGRWSRSSMVPVSGFVEFPEWFDSSRGYPLMLERMAQAGFAEREVAAIAGGNWSRIFAQNFGS</sequence>
<dbReference type="GO" id="GO:0070573">
    <property type="term" value="F:metallodipeptidase activity"/>
    <property type="evidence" value="ECO:0007669"/>
    <property type="project" value="InterPro"/>
</dbReference>
<dbReference type="GO" id="GO:0006508">
    <property type="term" value="P:proteolysis"/>
    <property type="evidence" value="ECO:0007669"/>
    <property type="project" value="InterPro"/>
</dbReference>
<evidence type="ECO:0000313" key="1">
    <source>
        <dbReference type="EMBL" id="NJC23648.1"/>
    </source>
</evidence>